<feature type="modified residue" description="4-aspartylphosphate" evidence="6">
    <location>
        <position position="74"/>
    </location>
</feature>
<keyword evidence="3" id="KW-0805">Transcription regulation</keyword>
<dbReference type="InterPro" id="IPR001789">
    <property type="entry name" value="Sig_transdc_resp-reg_receiver"/>
</dbReference>
<dbReference type="GO" id="GO:0000156">
    <property type="term" value="F:phosphorelay response regulator activity"/>
    <property type="evidence" value="ECO:0007669"/>
    <property type="project" value="TreeGrafter"/>
</dbReference>
<dbReference type="GO" id="GO:0032993">
    <property type="term" value="C:protein-DNA complex"/>
    <property type="evidence" value="ECO:0007669"/>
    <property type="project" value="TreeGrafter"/>
</dbReference>
<keyword evidence="4 10" id="KW-0238">DNA-binding</keyword>
<evidence type="ECO:0000313" key="11">
    <source>
        <dbReference type="Proteomes" id="UP000542776"/>
    </source>
</evidence>
<protein>
    <submittedName>
        <fullName evidence="10">DNA-binding NarL/FixJ family response regulator</fullName>
    </submittedName>
</protein>
<name>A0A7W6H587_9HYPH</name>
<dbReference type="SUPFAM" id="SSF52172">
    <property type="entry name" value="CheY-like"/>
    <property type="match status" value="1"/>
</dbReference>
<keyword evidence="5" id="KW-0804">Transcription</keyword>
<dbReference type="PROSITE" id="PS50043">
    <property type="entry name" value="HTH_LUXR_2"/>
    <property type="match status" value="1"/>
</dbReference>
<evidence type="ECO:0000313" key="10">
    <source>
        <dbReference type="EMBL" id="MBB3998798.1"/>
    </source>
</evidence>
<dbReference type="AlphaFoldDB" id="A0A7W6H587"/>
<dbReference type="InterPro" id="IPR016032">
    <property type="entry name" value="Sig_transdc_resp-reg_C-effctor"/>
</dbReference>
<dbReference type="CDD" id="cd19920">
    <property type="entry name" value="REC_PA4781-like"/>
    <property type="match status" value="1"/>
</dbReference>
<dbReference type="InterPro" id="IPR011006">
    <property type="entry name" value="CheY-like_superfamily"/>
</dbReference>
<evidence type="ECO:0000259" key="8">
    <source>
        <dbReference type="PROSITE" id="PS50043"/>
    </source>
</evidence>
<dbReference type="Pfam" id="PF00196">
    <property type="entry name" value="GerE"/>
    <property type="match status" value="1"/>
</dbReference>
<dbReference type="SUPFAM" id="SSF46894">
    <property type="entry name" value="C-terminal effector domain of the bipartite response regulators"/>
    <property type="match status" value="1"/>
</dbReference>
<sequence>MGDGRDAEPGRHPDGAVPPGGVRDIILVVDDSPDTLRMLTDAIEQTGATVLVALDGEQALAIAGHVTPDVVLMDAVMPGMGGFETTRRLKADAALRHVPVIFMTGLTETEHIVEGLEAGGVDYVTKPIVPDELLARMRVHLTNARTAQSARTALDTAGRFLLAVDRAGTVLWSTPQATRLLQSALPSVDGVLMVPADLRKRLLDGVTGSPPAAARLLAADGTELQLSLLGKVGDDEYLVRLVADETGGDEAFLRGLFPLTAREADVLLWLARGKSNRDIAAILDLSPRTVNKHLEVVFAKLGVENRASATFLVMNALRDR</sequence>
<accession>A0A7W6H587</accession>
<dbReference type="EMBL" id="JACIEK010000006">
    <property type="protein sequence ID" value="MBB3998798.1"/>
    <property type="molecule type" value="Genomic_DNA"/>
</dbReference>
<dbReference type="Gene3D" id="3.40.50.2300">
    <property type="match status" value="1"/>
</dbReference>
<dbReference type="Pfam" id="PF00072">
    <property type="entry name" value="Response_reg"/>
    <property type="match status" value="1"/>
</dbReference>
<dbReference type="GO" id="GO:0000976">
    <property type="term" value="F:transcription cis-regulatory region binding"/>
    <property type="evidence" value="ECO:0007669"/>
    <property type="project" value="TreeGrafter"/>
</dbReference>
<dbReference type="SMART" id="SM00421">
    <property type="entry name" value="HTH_LUXR"/>
    <property type="match status" value="1"/>
</dbReference>
<evidence type="ECO:0000256" key="7">
    <source>
        <dbReference type="SAM" id="MobiDB-lite"/>
    </source>
</evidence>
<dbReference type="GO" id="GO:0006355">
    <property type="term" value="P:regulation of DNA-templated transcription"/>
    <property type="evidence" value="ECO:0007669"/>
    <property type="project" value="InterPro"/>
</dbReference>
<dbReference type="InterPro" id="IPR000792">
    <property type="entry name" value="Tscrpt_reg_LuxR_C"/>
</dbReference>
<dbReference type="InterPro" id="IPR039420">
    <property type="entry name" value="WalR-like"/>
</dbReference>
<evidence type="ECO:0000256" key="1">
    <source>
        <dbReference type="ARBA" id="ARBA00022553"/>
    </source>
</evidence>
<evidence type="ECO:0000256" key="2">
    <source>
        <dbReference type="ARBA" id="ARBA00023012"/>
    </source>
</evidence>
<dbReference type="Gene3D" id="1.10.10.10">
    <property type="entry name" value="Winged helix-like DNA-binding domain superfamily/Winged helix DNA-binding domain"/>
    <property type="match status" value="1"/>
</dbReference>
<evidence type="ECO:0000256" key="3">
    <source>
        <dbReference type="ARBA" id="ARBA00023015"/>
    </source>
</evidence>
<feature type="domain" description="Response regulatory" evidence="9">
    <location>
        <begin position="25"/>
        <end position="141"/>
    </location>
</feature>
<keyword evidence="2" id="KW-0902">Two-component regulatory system</keyword>
<dbReference type="GO" id="GO:0005829">
    <property type="term" value="C:cytosol"/>
    <property type="evidence" value="ECO:0007669"/>
    <property type="project" value="TreeGrafter"/>
</dbReference>
<keyword evidence="11" id="KW-1185">Reference proteome</keyword>
<dbReference type="InterPro" id="IPR036388">
    <property type="entry name" value="WH-like_DNA-bd_sf"/>
</dbReference>
<dbReference type="SMART" id="SM00448">
    <property type="entry name" value="REC"/>
    <property type="match status" value="1"/>
</dbReference>
<dbReference type="PANTHER" id="PTHR48111">
    <property type="entry name" value="REGULATOR OF RPOS"/>
    <property type="match status" value="1"/>
</dbReference>
<proteinExistence type="predicted"/>
<dbReference type="PRINTS" id="PR00038">
    <property type="entry name" value="HTHLUXR"/>
</dbReference>
<dbReference type="PANTHER" id="PTHR48111:SF1">
    <property type="entry name" value="TWO-COMPONENT RESPONSE REGULATOR ORR33"/>
    <property type="match status" value="1"/>
</dbReference>
<dbReference type="PROSITE" id="PS50110">
    <property type="entry name" value="RESPONSE_REGULATORY"/>
    <property type="match status" value="1"/>
</dbReference>
<evidence type="ECO:0000256" key="6">
    <source>
        <dbReference type="PROSITE-ProRule" id="PRU00169"/>
    </source>
</evidence>
<comment type="caution">
    <text evidence="10">The sequence shown here is derived from an EMBL/GenBank/DDBJ whole genome shotgun (WGS) entry which is preliminary data.</text>
</comment>
<feature type="compositionally biased region" description="Basic and acidic residues" evidence="7">
    <location>
        <begin position="1"/>
        <end position="14"/>
    </location>
</feature>
<evidence type="ECO:0000256" key="4">
    <source>
        <dbReference type="ARBA" id="ARBA00023125"/>
    </source>
</evidence>
<dbReference type="Proteomes" id="UP000542776">
    <property type="component" value="Unassembled WGS sequence"/>
</dbReference>
<evidence type="ECO:0000256" key="5">
    <source>
        <dbReference type="ARBA" id="ARBA00023163"/>
    </source>
</evidence>
<dbReference type="CDD" id="cd06170">
    <property type="entry name" value="LuxR_C_like"/>
    <property type="match status" value="1"/>
</dbReference>
<feature type="region of interest" description="Disordered" evidence="7">
    <location>
        <begin position="1"/>
        <end position="22"/>
    </location>
</feature>
<reference evidence="10 11" key="1">
    <citation type="submission" date="2020-08" db="EMBL/GenBank/DDBJ databases">
        <title>Genomic Encyclopedia of Type Strains, Phase IV (KMG-IV): sequencing the most valuable type-strain genomes for metagenomic binning, comparative biology and taxonomic classification.</title>
        <authorList>
            <person name="Goeker M."/>
        </authorList>
    </citation>
    <scope>NUCLEOTIDE SEQUENCE [LARGE SCALE GENOMIC DNA]</scope>
    <source>
        <strain evidence="10 11">DSM 102238</strain>
    </source>
</reference>
<gene>
    <name evidence="10" type="ORF">GGR04_002646</name>
</gene>
<feature type="domain" description="HTH luxR-type" evidence="8">
    <location>
        <begin position="252"/>
        <end position="320"/>
    </location>
</feature>
<organism evidence="10 11">
    <name type="scientific">Aureimonas pseudogalii</name>
    <dbReference type="NCBI Taxonomy" id="1744844"/>
    <lineage>
        <taxon>Bacteria</taxon>
        <taxon>Pseudomonadati</taxon>
        <taxon>Pseudomonadota</taxon>
        <taxon>Alphaproteobacteria</taxon>
        <taxon>Hyphomicrobiales</taxon>
        <taxon>Aurantimonadaceae</taxon>
        <taxon>Aureimonas</taxon>
    </lineage>
</organism>
<keyword evidence="1 6" id="KW-0597">Phosphoprotein</keyword>
<evidence type="ECO:0000259" key="9">
    <source>
        <dbReference type="PROSITE" id="PS50110"/>
    </source>
</evidence>